<keyword evidence="2 5" id="KW-0863">Zinc-finger</keyword>
<dbReference type="InterPro" id="IPR019786">
    <property type="entry name" value="Zinc_finger_PHD-type_CS"/>
</dbReference>
<evidence type="ECO:0000259" key="8">
    <source>
        <dbReference type="PROSITE" id="PS51805"/>
    </source>
</evidence>
<dbReference type="InterPro" id="IPR050701">
    <property type="entry name" value="Histone_Mod_Regulator"/>
</dbReference>
<dbReference type="EMBL" id="CAXHBF010000456">
    <property type="protein sequence ID" value="CAK9856238.1"/>
    <property type="molecule type" value="Genomic_DNA"/>
</dbReference>
<sequence>MIMQESTPKMSCFSQKYVIWKSVNSLFTLHLKLGTLVVLSLGQIVRDSEHFHDQHHIWTKGYTAVCKFPIMKEADVVAVEYKMEGLPHARMCFKYWGWSDKSPLPSGKVDEDLLPAGYRPVEVQWKHLNCCTVCYLDVEYVDNLLLQCDKCHIIVHMNCYGVLEPPDGKLWLCSLCGVDAPKQQPLSCLCPITSGAMKRTMDGCWAHLTCALWMPELSMVDNKRMEPVDGINAIHKEHWNLTCSVYRVYHMDLAYDIQTVTAVWHIIPCVLELLASAWLACSAYEPVANASGCARTEPYDAATRRGRREPEALAAALVKRLFVENLPVMVTGCCQKVPEGKEKFKVWSWNLESIKSGSSSTVTTLRDVQRAQQNDDVVLSVSERVENMQIHQANDMVIEYADEVVRPIVADIREARCYDSLVGAVTYMFRVDDERVVDATHSGSLAHLINHSCEPNC</sequence>
<dbReference type="Gene3D" id="3.30.160.360">
    <property type="match status" value="1"/>
</dbReference>
<dbReference type="SMART" id="SM00249">
    <property type="entry name" value="PHD"/>
    <property type="match status" value="1"/>
</dbReference>
<evidence type="ECO:0000313" key="9">
    <source>
        <dbReference type="EMBL" id="CAK9856238.1"/>
    </source>
</evidence>
<keyword evidence="10" id="KW-1185">Reference proteome</keyword>
<keyword evidence="4" id="KW-0156">Chromatin regulator</keyword>
<feature type="domain" description="PHD-type" evidence="8">
    <location>
        <begin position="184"/>
        <end position="245"/>
    </location>
</feature>
<evidence type="ECO:0000256" key="5">
    <source>
        <dbReference type="PROSITE-ProRule" id="PRU00146"/>
    </source>
</evidence>
<dbReference type="PROSITE" id="PS51542">
    <property type="entry name" value="FYRN"/>
    <property type="match status" value="1"/>
</dbReference>
<dbReference type="Proteomes" id="UP001497522">
    <property type="component" value="Unassembled WGS sequence"/>
</dbReference>
<evidence type="ECO:0000256" key="3">
    <source>
        <dbReference type="ARBA" id="ARBA00022833"/>
    </source>
</evidence>
<dbReference type="Gene3D" id="3.30.40.10">
    <property type="entry name" value="Zinc/RING finger domain, C3HC4 (zinc finger)"/>
    <property type="match status" value="2"/>
</dbReference>
<dbReference type="PROSITE" id="PS50280">
    <property type="entry name" value="SET"/>
    <property type="match status" value="1"/>
</dbReference>
<comment type="caution">
    <text evidence="9">The sequence shown here is derived from an EMBL/GenBank/DDBJ whole genome shotgun (WGS) entry which is preliminary data.</text>
</comment>
<feature type="domain" description="SET" evidence="7">
    <location>
        <begin position="342"/>
        <end position="457"/>
    </location>
</feature>
<organism evidence="9 10">
    <name type="scientific">Sphagnum jensenii</name>
    <dbReference type="NCBI Taxonomy" id="128206"/>
    <lineage>
        <taxon>Eukaryota</taxon>
        <taxon>Viridiplantae</taxon>
        <taxon>Streptophyta</taxon>
        <taxon>Embryophyta</taxon>
        <taxon>Bryophyta</taxon>
        <taxon>Sphagnophytina</taxon>
        <taxon>Sphagnopsida</taxon>
        <taxon>Sphagnales</taxon>
        <taxon>Sphagnaceae</taxon>
        <taxon>Sphagnum</taxon>
    </lineage>
</organism>
<proteinExistence type="predicted"/>
<dbReference type="InterPro" id="IPR019787">
    <property type="entry name" value="Znf_PHD-finger"/>
</dbReference>
<evidence type="ECO:0000256" key="4">
    <source>
        <dbReference type="ARBA" id="ARBA00022853"/>
    </source>
</evidence>
<evidence type="ECO:0000259" key="6">
    <source>
        <dbReference type="PROSITE" id="PS50016"/>
    </source>
</evidence>
<protein>
    <submittedName>
        <fullName evidence="9">Uncharacterized protein</fullName>
    </submittedName>
</protein>
<name>A0ABP1A1C4_9BRYO</name>
<dbReference type="InterPro" id="IPR001965">
    <property type="entry name" value="Znf_PHD"/>
</dbReference>
<dbReference type="Pfam" id="PF00856">
    <property type="entry name" value="SET"/>
    <property type="match status" value="1"/>
</dbReference>
<dbReference type="InterPro" id="IPR011011">
    <property type="entry name" value="Znf_FYVE_PHD"/>
</dbReference>
<dbReference type="InterPro" id="IPR003888">
    <property type="entry name" value="FYrich_N"/>
</dbReference>
<dbReference type="Pfam" id="PF13832">
    <property type="entry name" value="zf-HC5HC2H_2"/>
    <property type="match status" value="1"/>
</dbReference>
<evidence type="ECO:0000256" key="2">
    <source>
        <dbReference type="ARBA" id="ARBA00022771"/>
    </source>
</evidence>
<dbReference type="PROSITE" id="PS01359">
    <property type="entry name" value="ZF_PHD_1"/>
    <property type="match status" value="1"/>
</dbReference>
<accession>A0ABP1A1C4</accession>
<evidence type="ECO:0000259" key="7">
    <source>
        <dbReference type="PROSITE" id="PS50280"/>
    </source>
</evidence>
<keyword evidence="3" id="KW-0862">Zinc</keyword>
<dbReference type="PROSITE" id="PS50016">
    <property type="entry name" value="ZF_PHD_2"/>
    <property type="match status" value="1"/>
</dbReference>
<dbReference type="Pfam" id="PF05964">
    <property type="entry name" value="FYRN"/>
    <property type="match status" value="1"/>
</dbReference>
<evidence type="ECO:0000313" key="10">
    <source>
        <dbReference type="Proteomes" id="UP001497522"/>
    </source>
</evidence>
<evidence type="ECO:0000256" key="1">
    <source>
        <dbReference type="ARBA" id="ARBA00022723"/>
    </source>
</evidence>
<dbReference type="SUPFAM" id="SSF82199">
    <property type="entry name" value="SET domain"/>
    <property type="match status" value="1"/>
</dbReference>
<dbReference type="InterPro" id="IPR046341">
    <property type="entry name" value="SET_dom_sf"/>
</dbReference>
<dbReference type="InterPro" id="IPR034732">
    <property type="entry name" value="EPHD"/>
</dbReference>
<dbReference type="Gene3D" id="2.170.270.10">
    <property type="entry name" value="SET domain"/>
    <property type="match status" value="1"/>
</dbReference>
<dbReference type="InterPro" id="IPR013083">
    <property type="entry name" value="Znf_RING/FYVE/PHD"/>
</dbReference>
<gene>
    <name evidence="9" type="ORF">CSSPJE1EN2_LOCUS26170</name>
</gene>
<dbReference type="Pfam" id="PF13831">
    <property type="entry name" value="PHD_2"/>
    <property type="match status" value="1"/>
</dbReference>
<dbReference type="SUPFAM" id="SSF57903">
    <property type="entry name" value="FYVE/PHD zinc finger"/>
    <property type="match status" value="1"/>
</dbReference>
<dbReference type="PANTHER" id="PTHR13793">
    <property type="entry name" value="PHD FINGER PROTEINS"/>
    <property type="match status" value="1"/>
</dbReference>
<feature type="domain" description="PHD-type" evidence="6">
    <location>
        <begin position="128"/>
        <end position="179"/>
    </location>
</feature>
<keyword evidence="1" id="KW-0479">Metal-binding</keyword>
<dbReference type="InterPro" id="IPR001214">
    <property type="entry name" value="SET_dom"/>
</dbReference>
<reference evidence="9" key="1">
    <citation type="submission" date="2024-03" db="EMBL/GenBank/DDBJ databases">
        <authorList>
            <consortium name="ELIXIR-Norway"/>
            <consortium name="Elixir Norway"/>
        </authorList>
    </citation>
    <scope>NUCLEOTIDE SEQUENCE</scope>
</reference>
<dbReference type="PANTHER" id="PTHR13793:SF140">
    <property type="entry name" value="HISTONE-LYSINE N-METHYLTRANSFERASE ATX2"/>
    <property type="match status" value="1"/>
</dbReference>
<dbReference type="PROSITE" id="PS51805">
    <property type="entry name" value="EPHD"/>
    <property type="match status" value="1"/>
</dbReference>